<evidence type="ECO:0000259" key="1">
    <source>
        <dbReference type="Pfam" id="PF13472"/>
    </source>
</evidence>
<organism evidence="2 3">
    <name type="scientific">Nocardia asteroides NBRC 15531</name>
    <dbReference type="NCBI Taxonomy" id="1110697"/>
    <lineage>
        <taxon>Bacteria</taxon>
        <taxon>Bacillati</taxon>
        <taxon>Actinomycetota</taxon>
        <taxon>Actinomycetes</taxon>
        <taxon>Mycobacteriales</taxon>
        <taxon>Nocardiaceae</taxon>
        <taxon>Nocardia</taxon>
    </lineage>
</organism>
<evidence type="ECO:0000313" key="3">
    <source>
        <dbReference type="Proteomes" id="UP000017048"/>
    </source>
</evidence>
<name>U5E7L9_NOCAS</name>
<dbReference type="InterPro" id="IPR053140">
    <property type="entry name" value="GDSL_Rv0518-like"/>
</dbReference>
<dbReference type="PANTHER" id="PTHR43784">
    <property type="entry name" value="GDSL-LIKE LIPASE/ACYLHYDROLASE, PUTATIVE (AFU_ORTHOLOGUE AFUA_2G00820)-RELATED"/>
    <property type="match status" value="1"/>
</dbReference>
<dbReference type="InterPro" id="IPR036514">
    <property type="entry name" value="SGNH_hydro_sf"/>
</dbReference>
<dbReference type="STRING" id="1824.SAMN05444423_105129"/>
<feature type="domain" description="SGNH hydrolase-type esterase" evidence="1">
    <location>
        <begin position="13"/>
        <end position="186"/>
    </location>
</feature>
<proteinExistence type="predicted"/>
<gene>
    <name evidence="2" type="ORF">NCAST_08_02450</name>
</gene>
<dbReference type="AlphaFoldDB" id="U5E7L9"/>
<dbReference type="OrthoDB" id="3465773at2"/>
<dbReference type="Proteomes" id="UP000017048">
    <property type="component" value="Unassembled WGS sequence"/>
</dbReference>
<sequence length="260" mass="28071">MTNRRGRFTRYVALGDSQTEGVGDGDDSTGLRGLADRFAERLAVAEPRVRYANLAVRGKLAAQVRAEQLAPALALEPDVATVVAGMNDLLRPGFDLDEVMRHLDAMFAGLAASGAVVLTVTYPDVTRLTPLARPLAGRVGALNDRIRASARRYGVLVAETAAHPVVTDRRLWAADRLHASPLGHQRIADALAEALGLPGADDAWTRPLDPALPVSHPLVTARDELRWLATFLGPWLSRRLTGRSSADGRFAKRPELLAVR</sequence>
<dbReference type="CDD" id="cd01832">
    <property type="entry name" value="SGNH_hydrolase_like_1"/>
    <property type="match status" value="1"/>
</dbReference>
<protein>
    <recommendedName>
        <fullName evidence="1">SGNH hydrolase-type esterase domain-containing protein</fullName>
    </recommendedName>
</protein>
<reference evidence="2 3" key="1">
    <citation type="journal article" date="2014" name="BMC Genomics">
        <title>Genome based analysis of type-I polyketide synthase and nonribosomal peptide synthetase gene clusters in seven strains of five representative Nocardia species.</title>
        <authorList>
            <person name="Komaki H."/>
            <person name="Ichikawa N."/>
            <person name="Hosoyama A."/>
            <person name="Takahashi-Nakaguchi A."/>
            <person name="Matsuzawa T."/>
            <person name="Suzuki K."/>
            <person name="Fujita N."/>
            <person name="Gonoi T."/>
        </authorList>
    </citation>
    <scope>NUCLEOTIDE SEQUENCE [LARGE SCALE GENOMIC DNA]</scope>
    <source>
        <strain evidence="2 3">NBRC 15531</strain>
    </source>
</reference>
<comment type="caution">
    <text evidence="2">The sequence shown here is derived from an EMBL/GenBank/DDBJ whole genome shotgun (WGS) entry which is preliminary data.</text>
</comment>
<dbReference type="GeneID" id="91516745"/>
<dbReference type="eggNOG" id="COG2755">
    <property type="taxonomic scope" value="Bacteria"/>
</dbReference>
<dbReference type="PANTHER" id="PTHR43784:SF2">
    <property type="entry name" value="GDSL-LIKE LIPASE_ACYLHYDROLASE, PUTATIVE (AFU_ORTHOLOGUE AFUA_2G00820)-RELATED"/>
    <property type="match status" value="1"/>
</dbReference>
<dbReference type="Gene3D" id="3.40.50.1110">
    <property type="entry name" value="SGNH hydrolase"/>
    <property type="match status" value="1"/>
</dbReference>
<dbReference type="EMBL" id="BAFO02000008">
    <property type="protein sequence ID" value="GAD82371.1"/>
    <property type="molecule type" value="Genomic_DNA"/>
</dbReference>
<dbReference type="RefSeq" id="WP_019050392.1">
    <property type="nucleotide sequence ID" value="NZ_BAFO02000008.1"/>
</dbReference>
<dbReference type="InterPro" id="IPR013830">
    <property type="entry name" value="SGNH_hydro"/>
</dbReference>
<evidence type="ECO:0000313" key="2">
    <source>
        <dbReference type="EMBL" id="GAD82371.1"/>
    </source>
</evidence>
<keyword evidence="3" id="KW-1185">Reference proteome</keyword>
<accession>U5E7L9</accession>
<dbReference type="SUPFAM" id="SSF52266">
    <property type="entry name" value="SGNH hydrolase"/>
    <property type="match status" value="1"/>
</dbReference>
<dbReference type="Pfam" id="PF13472">
    <property type="entry name" value="Lipase_GDSL_2"/>
    <property type="match status" value="1"/>
</dbReference>